<evidence type="ECO:0000256" key="5">
    <source>
        <dbReference type="ARBA" id="ARBA00022989"/>
    </source>
</evidence>
<keyword evidence="4 10" id="KW-0067">ATP-binding</keyword>
<accession>A0A3D2XCQ4</accession>
<dbReference type="InterPro" id="IPR039421">
    <property type="entry name" value="Type_1_exporter"/>
</dbReference>
<dbReference type="CDD" id="cd03228">
    <property type="entry name" value="ABCC_MRP_Like"/>
    <property type="match status" value="1"/>
</dbReference>
<evidence type="ECO:0000259" key="9">
    <source>
        <dbReference type="PROSITE" id="PS50929"/>
    </source>
</evidence>
<dbReference type="SMART" id="SM00382">
    <property type="entry name" value="AAA"/>
    <property type="match status" value="1"/>
</dbReference>
<evidence type="ECO:0000256" key="6">
    <source>
        <dbReference type="ARBA" id="ARBA00023136"/>
    </source>
</evidence>
<dbReference type="GO" id="GO:0005886">
    <property type="term" value="C:plasma membrane"/>
    <property type="evidence" value="ECO:0007669"/>
    <property type="project" value="UniProtKB-SubCell"/>
</dbReference>
<dbReference type="PROSITE" id="PS00211">
    <property type="entry name" value="ABC_TRANSPORTER_1"/>
    <property type="match status" value="1"/>
</dbReference>
<keyword evidence="5 7" id="KW-1133">Transmembrane helix</keyword>
<feature type="transmembrane region" description="Helical" evidence="7">
    <location>
        <begin position="58"/>
        <end position="78"/>
    </location>
</feature>
<dbReference type="Gene3D" id="3.40.50.300">
    <property type="entry name" value="P-loop containing nucleotide triphosphate hydrolases"/>
    <property type="match status" value="1"/>
</dbReference>
<dbReference type="PROSITE" id="PS50929">
    <property type="entry name" value="ABC_TM1F"/>
    <property type="match status" value="1"/>
</dbReference>
<dbReference type="GO" id="GO:0016887">
    <property type="term" value="F:ATP hydrolysis activity"/>
    <property type="evidence" value="ECO:0007669"/>
    <property type="project" value="InterPro"/>
</dbReference>
<dbReference type="InterPro" id="IPR011527">
    <property type="entry name" value="ABC1_TM_dom"/>
</dbReference>
<evidence type="ECO:0000256" key="1">
    <source>
        <dbReference type="ARBA" id="ARBA00004651"/>
    </source>
</evidence>
<keyword evidence="3" id="KW-0547">Nucleotide-binding</keyword>
<evidence type="ECO:0000313" key="10">
    <source>
        <dbReference type="EMBL" id="HCL04118.1"/>
    </source>
</evidence>
<dbReference type="InterPro" id="IPR017871">
    <property type="entry name" value="ABC_transporter-like_CS"/>
</dbReference>
<dbReference type="GO" id="GO:0015421">
    <property type="term" value="F:ABC-type oligopeptide transporter activity"/>
    <property type="evidence" value="ECO:0007669"/>
    <property type="project" value="TreeGrafter"/>
</dbReference>
<evidence type="ECO:0000259" key="8">
    <source>
        <dbReference type="PROSITE" id="PS50893"/>
    </source>
</evidence>
<evidence type="ECO:0000256" key="3">
    <source>
        <dbReference type="ARBA" id="ARBA00022741"/>
    </source>
</evidence>
<dbReference type="InterPro" id="IPR036640">
    <property type="entry name" value="ABC1_TM_sf"/>
</dbReference>
<comment type="subcellular location">
    <subcellularLocation>
        <location evidence="1">Cell membrane</location>
        <topology evidence="1">Multi-pass membrane protein</topology>
    </subcellularLocation>
</comment>
<dbReference type="PANTHER" id="PTHR43394">
    <property type="entry name" value="ATP-DEPENDENT PERMEASE MDL1, MITOCHONDRIAL"/>
    <property type="match status" value="1"/>
</dbReference>
<comment type="caution">
    <text evidence="10">The sequence shown here is derived from an EMBL/GenBank/DDBJ whole genome shotgun (WGS) entry which is preliminary data.</text>
</comment>
<dbReference type="Proteomes" id="UP000262969">
    <property type="component" value="Unassembled WGS sequence"/>
</dbReference>
<dbReference type="GO" id="GO:0005524">
    <property type="term" value="F:ATP binding"/>
    <property type="evidence" value="ECO:0007669"/>
    <property type="project" value="UniProtKB-KW"/>
</dbReference>
<evidence type="ECO:0000313" key="11">
    <source>
        <dbReference type="Proteomes" id="UP000262969"/>
    </source>
</evidence>
<feature type="transmembrane region" description="Helical" evidence="7">
    <location>
        <begin position="147"/>
        <end position="178"/>
    </location>
</feature>
<gene>
    <name evidence="10" type="ORF">DHW61_17200</name>
</gene>
<dbReference type="InterPro" id="IPR003593">
    <property type="entry name" value="AAA+_ATPase"/>
</dbReference>
<dbReference type="EMBL" id="DPVV01000561">
    <property type="protein sequence ID" value="HCL04118.1"/>
    <property type="molecule type" value="Genomic_DNA"/>
</dbReference>
<proteinExistence type="predicted"/>
<keyword evidence="6 7" id="KW-0472">Membrane</keyword>
<dbReference type="SUPFAM" id="SSF52540">
    <property type="entry name" value="P-loop containing nucleoside triphosphate hydrolases"/>
    <property type="match status" value="1"/>
</dbReference>
<dbReference type="Gene3D" id="1.20.1560.10">
    <property type="entry name" value="ABC transporter type 1, transmembrane domain"/>
    <property type="match status" value="1"/>
</dbReference>
<dbReference type="InterPro" id="IPR027417">
    <property type="entry name" value="P-loop_NTPase"/>
</dbReference>
<dbReference type="Pfam" id="PF00005">
    <property type="entry name" value="ABC_tran"/>
    <property type="match status" value="1"/>
</dbReference>
<feature type="domain" description="ABC transmembrane type-1" evidence="9">
    <location>
        <begin position="22"/>
        <end position="313"/>
    </location>
</feature>
<dbReference type="InterPro" id="IPR003439">
    <property type="entry name" value="ABC_transporter-like_ATP-bd"/>
</dbReference>
<evidence type="ECO:0000256" key="4">
    <source>
        <dbReference type="ARBA" id="ARBA00022840"/>
    </source>
</evidence>
<sequence length="593" mass="67695">MNSAKCFKMFFKLSWKISPMYIVLLLFSTLASSGQILINVILPKFLIDELLGARQNERLLLFGAIIVLANFFFAWLTMTMKRVMDEKGIYMREMMNHLMSEKIMKVEYSYLENPYYLDLKERAVFASNNQSAMENLILSVGKLFNSIVTLIGLLVVMFSLSLVLVLFLLITIVITFVAQKKFMKYQQTFFSEIIPVNRKYGYYVGLAYDNKLQKDIRLYGMSPMLTKRVRQYNDEINEWFTKFHTAGGNYGGFLSIINDLQAALVYGYVGLRVITNWFGSRIGIGSFTMYVSAAIKFTSSVSTLGEQVMSVTQYLSYLHPFMEFMELPEEEKVGGDLPFEGNVETIRFEHVTFKYPGSEKQVLKDISFEINKGEKISIVGLNGAGKTTLIKLLCRLYRPTEGKIFINGHDIFEYEHRSYMKSMAAVFQDYRLFAFTMEENITCKEPQEDIKQASELLDKVGLTEKVKTLPNGIKSLFGKSYDEEGIEMSGGESQKVAIARALNKEASLIILDEPTSALDPLAEAEIYENFNHLVGDKTALYISHRMSSSVFCDKILVIDGGVISDYDSHTKLMEKQDSLYYKLFHSQAINYSS</sequence>
<evidence type="ECO:0000256" key="2">
    <source>
        <dbReference type="ARBA" id="ARBA00022692"/>
    </source>
</evidence>
<evidence type="ECO:0000256" key="7">
    <source>
        <dbReference type="SAM" id="Phobius"/>
    </source>
</evidence>
<dbReference type="PROSITE" id="PS50893">
    <property type="entry name" value="ABC_TRANSPORTER_2"/>
    <property type="match status" value="1"/>
</dbReference>
<feature type="domain" description="ABC transporter" evidence="8">
    <location>
        <begin position="346"/>
        <end position="585"/>
    </location>
</feature>
<keyword evidence="2 7" id="KW-0812">Transmembrane</keyword>
<protein>
    <submittedName>
        <fullName evidence="10">ABC transporter ATP-binding protein</fullName>
    </submittedName>
</protein>
<dbReference type="AlphaFoldDB" id="A0A3D2XCQ4"/>
<dbReference type="PANTHER" id="PTHR43394:SF1">
    <property type="entry name" value="ATP-BINDING CASSETTE SUB-FAMILY B MEMBER 10, MITOCHONDRIAL"/>
    <property type="match status" value="1"/>
</dbReference>
<organism evidence="10 11">
    <name type="scientific">Lachnoclostridium phytofermentans</name>
    <dbReference type="NCBI Taxonomy" id="66219"/>
    <lineage>
        <taxon>Bacteria</taxon>
        <taxon>Bacillati</taxon>
        <taxon>Bacillota</taxon>
        <taxon>Clostridia</taxon>
        <taxon>Lachnospirales</taxon>
        <taxon>Lachnospiraceae</taxon>
    </lineage>
</organism>
<name>A0A3D2XCQ4_9FIRM</name>
<dbReference type="SUPFAM" id="SSF90123">
    <property type="entry name" value="ABC transporter transmembrane region"/>
    <property type="match status" value="1"/>
</dbReference>
<reference evidence="10 11" key="1">
    <citation type="journal article" date="2018" name="Nat. Biotechnol.">
        <title>A standardized bacterial taxonomy based on genome phylogeny substantially revises the tree of life.</title>
        <authorList>
            <person name="Parks D.H."/>
            <person name="Chuvochina M."/>
            <person name="Waite D.W."/>
            <person name="Rinke C."/>
            <person name="Skarshewski A."/>
            <person name="Chaumeil P.A."/>
            <person name="Hugenholtz P."/>
        </authorList>
    </citation>
    <scope>NUCLEOTIDE SEQUENCE [LARGE SCALE GENOMIC DNA]</scope>
    <source>
        <strain evidence="10">UBA11728</strain>
    </source>
</reference>